<keyword evidence="4" id="KW-0255">Endonuclease</keyword>
<dbReference type="Pfam" id="PF09668">
    <property type="entry name" value="Asp_protease"/>
    <property type="match status" value="1"/>
</dbReference>
<evidence type="ECO:0000256" key="3">
    <source>
        <dbReference type="ARBA" id="ARBA00022722"/>
    </source>
</evidence>
<keyword evidence="1" id="KW-0808">Transferase</keyword>
<dbReference type="PANTHER" id="PTHR37984">
    <property type="entry name" value="PROTEIN CBG26694"/>
    <property type="match status" value="1"/>
</dbReference>
<accession>A0A9Q1HDL0</accession>
<feature type="region of interest" description="Disordered" evidence="5">
    <location>
        <begin position="371"/>
        <end position="405"/>
    </location>
</feature>
<evidence type="ECO:0000256" key="5">
    <source>
        <dbReference type="SAM" id="MobiDB-lite"/>
    </source>
</evidence>
<feature type="compositionally biased region" description="Acidic residues" evidence="5">
    <location>
        <begin position="390"/>
        <end position="400"/>
    </location>
</feature>
<dbReference type="AlphaFoldDB" id="A0A9Q1HDL0"/>
<feature type="compositionally biased region" description="Basic and acidic residues" evidence="5">
    <location>
        <begin position="429"/>
        <end position="442"/>
    </location>
</feature>
<dbReference type="InterPro" id="IPR021109">
    <property type="entry name" value="Peptidase_aspartic_dom_sf"/>
</dbReference>
<dbReference type="Gene3D" id="2.40.70.10">
    <property type="entry name" value="Acid Proteases"/>
    <property type="match status" value="1"/>
</dbReference>
<keyword evidence="3" id="KW-0540">Nuclease</keyword>
<dbReference type="InterPro" id="IPR050951">
    <property type="entry name" value="Retrovirus_Pol_polyprotein"/>
</dbReference>
<organism evidence="7 8">
    <name type="scientific">Holothuria leucospilota</name>
    <name type="common">Black long sea cucumber</name>
    <name type="synonym">Mertensiothuria leucospilota</name>
    <dbReference type="NCBI Taxonomy" id="206669"/>
    <lineage>
        <taxon>Eukaryota</taxon>
        <taxon>Metazoa</taxon>
        <taxon>Echinodermata</taxon>
        <taxon>Eleutherozoa</taxon>
        <taxon>Echinozoa</taxon>
        <taxon>Holothuroidea</taxon>
        <taxon>Aspidochirotacea</taxon>
        <taxon>Aspidochirotida</taxon>
        <taxon>Holothuriidae</taxon>
        <taxon>Holothuria</taxon>
    </lineage>
</organism>
<name>A0A9Q1HDL0_HOLLE</name>
<dbReference type="InterPro" id="IPR019103">
    <property type="entry name" value="Peptidase_aspartic_DDI1-type"/>
</dbReference>
<dbReference type="Gene3D" id="3.10.10.10">
    <property type="entry name" value="HIV Type 1 Reverse Transcriptase, subunit A, domain 1"/>
    <property type="match status" value="1"/>
</dbReference>
<dbReference type="EMBL" id="JAIZAY010000003">
    <property type="protein sequence ID" value="KAJ8045567.1"/>
    <property type="molecule type" value="Genomic_DNA"/>
</dbReference>
<feature type="region of interest" description="Disordered" evidence="5">
    <location>
        <begin position="429"/>
        <end position="451"/>
    </location>
</feature>
<sequence length="616" mass="69904">MTREDIMPYIPITIEDVSVDAFVDTGSDLTLISEELRNTIPSLCKQSKTQPYALGKSVTGDTIDAVGRVTATISIGSNRLLDEFHVARNVSKPLILGWDFLLRHKASVDITEGTMTLGEEAVPLLRRQYFDEPNILIPRALVQVKEGHTIATIVNPTRTTVQVKGNHLLGKVFATNTVKNAEYTVLEDALHPNTTSKNTEKQHVDEVNVDEGNLTANQKAEVRKLLQSYSDVFCNRPGRTSLVKHTIRTDEPPIHQRAYRTSPKMKVEVQKQVQQLLEDDIIEESQSPWSSPIVMVKKKDNTYRFCVDYRKLNSLTIKDSHPLPRTDDTLDALAAGLKKIPIQNDSTGRRARWALEMDLYDWEIKYRPGRSNGNADAMSRMSDLSNSGDNETESLEDDPERWDPTPAINTLFRNDGPQSHGHVNVEAKEVYTLDENDVKDSPPEPNNKLSRNYYFTQSLSIDQDEIRKCQQSDVNLRQVIQWLQDGEKPPKSGLAGSDRSLRKLWWEYPKLRYIDGILYRELLLPGRSCMQTVIPGEMVPKTLELLHGSGYAGHLSFEKTFKKAHQGAIGHICRKISEFIVKHVTLATPDVSQHRDTKLPYRILQFQDHFKSCVRI</sequence>
<proteinExistence type="predicted"/>
<evidence type="ECO:0000259" key="6">
    <source>
        <dbReference type="Pfam" id="PF09668"/>
    </source>
</evidence>
<dbReference type="InterPro" id="IPR043502">
    <property type="entry name" value="DNA/RNA_pol_sf"/>
</dbReference>
<comment type="caution">
    <text evidence="7">The sequence shown here is derived from an EMBL/GenBank/DDBJ whole genome shotgun (WGS) entry which is preliminary data.</text>
</comment>
<dbReference type="GO" id="GO:0006508">
    <property type="term" value="P:proteolysis"/>
    <property type="evidence" value="ECO:0007669"/>
    <property type="project" value="InterPro"/>
</dbReference>
<dbReference type="GO" id="GO:0004190">
    <property type="term" value="F:aspartic-type endopeptidase activity"/>
    <property type="evidence" value="ECO:0007669"/>
    <property type="project" value="InterPro"/>
</dbReference>
<dbReference type="CDD" id="cd00303">
    <property type="entry name" value="retropepsin_like"/>
    <property type="match status" value="1"/>
</dbReference>
<evidence type="ECO:0000256" key="2">
    <source>
        <dbReference type="ARBA" id="ARBA00022695"/>
    </source>
</evidence>
<keyword evidence="4" id="KW-0378">Hydrolase</keyword>
<dbReference type="OrthoDB" id="10000497at2759"/>
<dbReference type="FunFam" id="3.10.10.10:FF:000002">
    <property type="entry name" value="Retrovirus-related Pol polyprotein from transposon 17.6-like protein"/>
    <property type="match status" value="1"/>
</dbReference>
<protein>
    <recommendedName>
        <fullName evidence="6">Aspartic peptidase DDI1-type domain-containing protein</fullName>
    </recommendedName>
</protein>
<dbReference type="GO" id="GO:0004519">
    <property type="term" value="F:endonuclease activity"/>
    <property type="evidence" value="ECO:0007669"/>
    <property type="project" value="UniProtKB-KW"/>
</dbReference>
<evidence type="ECO:0000256" key="4">
    <source>
        <dbReference type="ARBA" id="ARBA00022759"/>
    </source>
</evidence>
<dbReference type="SUPFAM" id="SSF56672">
    <property type="entry name" value="DNA/RNA polymerases"/>
    <property type="match status" value="1"/>
</dbReference>
<keyword evidence="8" id="KW-1185">Reference proteome</keyword>
<keyword evidence="2" id="KW-0548">Nucleotidyltransferase</keyword>
<gene>
    <name evidence="7" type="ORF">HOLleu_08601</name>
</gene>
<evidence type="ECO:0000313" key="8">
    <source>
        <dbReference type="Proteomes" id="UP001152320"/>
    </source>
</evidence>
<dbReference type="PANTHER" id="PTHR37984:SF5">
    <property type="entry name" value="PROTEIN NYNRIN-LIKE"/>
    <property type="match status" value="1"/>
</dbReference>
<evidence type="ECO:0000313" key="7">
    <source>
        <dbReference type="EMBL" id="KAJ8045567.1"/>
    </source>
</evidence>
<dbReference type="Proteomes" id="UP001152320">
    <property type="component" value="Chromosome 3"/>
</dbReference>
<feature type="domain" description="Aspartic peptidase DDI1-type" evidence="6">
    <location>
        <begin position="6"/>
        <end position="109"/>
    </location>
</feature>
<reference evidence="7" key="1">
    <citation type="submission" date="2021-10" db="EMBL/GenBank/DDBJ databases">
        <title>Tropical sea cucumber genome reveals ecological adaptation and Cuvierian tubules defense mechanism.</title>
        <authorList>
            <person name="Chen T."/>
        </authorList>
    </citation>
    <scope>NUCLEOTIDE SEQUENCE</scope>
    <source>
        <strain evidence="7">Nanhai2018</strain>
        <tissue evidence="7">Muscle</tissue>
    </source>
</reference>
<evidence type="ECO:0000256" key="1">
    <source>
        <dbReference type="ARBA" id="ARBA00022679"/>
    </source>
</evidence>
<dbReference type="GO" id="GO:0016779">
    <property type="term" value="F:nucleotidyltransferase activity"/>
    <property type="evidence" value="ECO:0007669"/>
    <property type="project" value="UniProtKB-KW"/>
</dbReference>
<dbReference type="SUPFAM" id="SSF50630">
    <property type="entry name" value="Acid proteases"/>
    <property type="match status" value="1"/>
</dbReference>